<dbReference type="EMBL" id="JADEWL010000039">
    <property type="protein sequence ID" value="MBE9213692.1"/>
    <property type="molecule type" value="Genomic_DNA"/>
</dbReference>
<evidence type="ECO:0000313" key="1">
    <source>
        <dbReference type="EMBL" id="MBE9213692.1"/>
    </source>
</evidence>
<keyword evidence="2" id="KW-1185">Reference proteome</keyword>
<accession>A0A8J7F2I6</accession>
<name>A0A8J7F2I6_9CYAN</name>
<evidence type="ECO:0000313" key="2">
    <source>
        <dbReference type="Proteomes" id="UP000620559"/>
    </source>
</evidence>
<dbReference type="AlphaFoldDB" id="A0A8J7F2I6"/>
<sequence length="65" mass="7024">MPKVELIKIFLASPGDVKTERSHVLKVVEEINRTVAPSKGVRVEVICSSNAFPGHGKDGQAIINI</sequence>
<organism evidence="1 2">
    <name type="scientific">Plectonema cf. radiosum LEGE 06105</name>
    <dbReference type="NCBI Taxonomy" id="945769"/>
    <lineage>
        <taxon>Bacteria</taxon>
        <taxon>Bacillati</taxon>
        <taxon>Cyanobacteriota</taxon>
        <taxon>Cyanophyceae</taxon>
        <taxon>Oscillatoriophycideae</taxon>
        <taxon>Oscillatoriales</taxon>
        <taxon>Microcoleaceae</taxon>
        <taxon>Plectonema</taxon>
    </lineage>
</organism>
<dbReference type="Proteomes" id="UP000620559">
    <property type="component" value="Unassembled WGS sequence"/>
</dbReference>
<reference evidence="1" key="1">
    <citation type="submission" date="2020-10" db="EMBL/GenBank/DDBJ databases">
        <authorList>
            <person name="Castelo-Branco R."/>
            <person name="Eusebio N."/>
            <person name="Adriana R."/>
            <person name="Vieira A."/>
            <person name="Brugerolle De Fraissinette N."/>
            <person name="Rezende De Castro R."/>
            <person name="Schneider M.P."/>
            <person name="Vasconcelos V."/>
            <person name="Leao P.N."/>
        </authorList>
    </citation>
    <scope>NUCLEOTIDE SEQUENCE</scope>
    <source>
        <strain evidence="1">LEGE 06105</strain>
    </source>
</reference>
<protein>
    <submittedName>
        <fullName evidence="1">Uncharacterized protein</fullName>
    </submittedName>
</protein>
<comment type="caution">
    <text evidence="1">The sequence shown here is derived from an EMBL/GenBank/DDBJ whole genome shotgun (WGS) entry which is preliminary data.</text>
</comment>
<dbReference type="RefSeq" id="WP_193920839.1">
    <property type="nucleotide sequence ID" value="NZ_JADEWL010000039.1"/>
</dbReference>
<proteinExistence type="predicted"/>
<gene>
    <name evidence="1" type="ORF">IQ247_13625</name>
</gene>